<name>A0A5J4N7P1_9TREM</name>
<evidence type="ECO:0000313" key="3">
    <source>
        <dbReference type="EMBL" id="KAA3671566.1"/>
    </source>
</evidence>
<dbReference type="EMBL" id="QNGE01006192">
    <property type="protein sequence ID" value="KAA3671568.1"/>
    <property type="molecule type" value="Genomic_DNA"/>
</dbReference>
<sequence length="132" mass="15554">MRRLALTRQKKLEPINRKVERRDQRREKKALRVARVERTVEQELLDRLRTSISQKEIYNIDQSAFENALSAEEVEEDIEDTSEVETSEDELVYTSASEEEIEDLVETETNLILAEHSKRRKISIKYESGDDD</sequence>
<reference evidence="3 5" key="1">
    <citation type="journal article" date="2019" name="Gigascience">
        <title>Whole-genome sequence of the oriental lung fluke Paragonimus westermani.</title>
        <authorList>
            <person name="Oey H."/>
            <person name="Zakrzewski M."/>
            <person name="Narain K."/>
            <person name="Devi K.R."/>
            <person name="Agatsuma T."/>
            <person name="Nawaratna S."/>
            <person name="Gobert G.N."/>
            <person name="Jones M.K."/>
            <person name="Ragan M.A."/>
            <person name="McManus D.P."/>
            <person name="Krause L."/>
        </authorList>
    </citation>
    <scope>NUCLEOTIDE SEQUENCE [LARGE SCALE GENOMIC DNA]</scope>
    <source>
        <strain evidence="3 5">IND2009</strain>
    </source>
</reference>
<dbReference type="InterPro" id="IPR006958">
    <property type="entry name" value="Mak16"/>
</dbReference>
<organism evidence="3 5">
    <name type="scientific">Paragonimus westermani</name>
    <dbReference type="NCBI Taxonomy" id="34504"/>
    <lineage>
        <taxon>Eukaryota</taxon>
        <taxon>Metazoa</taxon>
        <taxon>Spiralia</taxon>
        <taxon>Lophotrochozoa</taxon>
        <taxon>Platyhelminthes</taxon>
        <taxon>Trematoda</taxon>
        <taxon>Digenea</taxon>
        <taxon>Plagiorchiida</taxon>
        <taxon>Troglotremata</taxon>
        <taxon>Troglotrematidae</taxon>
        <taxon>Paragonimus</taxon>
    </lineage>
</organism>
<accession>A0A5J4N7P1</accession>
<dbReference type="EMBL" id="QNGE01006192">
    <property type="protein sequence ID" value="KAA3671566.1"/>
    <property type="molecule type" value="Genomic_DNA"/>
</dbReference>
<dbReference type="PANTHER" id="PTHR23405:SF4">
    <property type="entry name" value="PROTEIN MAK16 HOMOLOG"/>
    <property type="match status" value="1"/>
</dbReference>
<comment type="caution">
    <text evidence="3">The sequence shown here is derived from an EMBL/GenBank/DDBJ whole genome shotgun (WGS) entry which is preliminary data.</text>
</comment>
<dbReference type="Pfam" id="PF04874">
    <property type="entry name" value="Mak16"/>
    <property type="match status" value="1"/>
</dbReference>
<dbReference type="PANTHER" id="PTHR23405">
    <property type="entry name" value="MAINTENANCE OF KILLER 16 MAK16 PROTEIN-RELATED"/>
    <property type="match status" value="1"/>
</dbReference>
<dbReference type="Proteomes" id="UP000324629">
    <property type="component" value="Unassembled WGS sequence"/>
</dbReference>
<proteinExistence type="predicted"/>
<dbReference type="GO" id="GO:0000470">
    <property type="term" value="P:maturation of LSU-rRNA"/>
    <property type="evidence" value="ECO:0007669"/>
    <property type="project" value="TreeGrafter"/>
</dbReference>
<keyword evidence="5" id="KW-1185">Reference proteome</keyword>
<dbReference type="GO" id="GO:0000460">
    <property type="term" value="P:maturation of 5.8S rRNA"/>
    <property type="evidence" value="ECO:0007669"/>
    <property type="project" value="TreeGrafter"/>
</dbReference>
<dbReference type="AlphaFoldDB" id="A0A5J4N7P1"/>
<dbReference type="GO" id="GO:0030687">
    <property type="term" value="C:preribosome, large subunit precursor"/>
    <property type="evidence" value="ECO:0007669"/>
    <property type="project" value="TreeGrafter"/>
</dbReference>
<evidence type="ECO:0000313" key="5">
    <source>
        <dbReference type="Proteomes" id="UP000324629"/>
    </source>
</evidence>
<comment type="subcellular location">
    <subcellularLocation>
        <location evidence="1">Nucleus</location>
    </subcellularLocation>
</comment>
<evidence type="ECO:0000256" key="2">
    <source>
        <dbReference type="ARBA" id="ARBA00023242"/>
    </source>
</evidence>
<dbReference type="GO" id="GO:0005730">
    <property type="term" value="C:nucleolus"/>
    <property type="evidence" value="ECO:0007669"/>
    <property type="project" value="TreeGrafter"/>
</dbReference>
<protein>
    <submittedName>
        <fullName evidence="3">Uncharacterized protein</fullName>
    </submittedName>
</protein>
<evidence type="ECO:0000313" key="4">
    <source>
        <dbReference type="EMBL" id="KAA3671568.1"/>
    </source>
</evidence>
<keyword evidence="2" id="KW-0539">Nucleus</keyword>
<gene>
    <name evidence="3" type="ORF">DEA37_0005977</name>
    <name evidence="4" type="ORF">DEA37_0005979</name>
</gene>
<evidence type="ECO:0000256" key="1">
    <source>
        <dbReference type="ARBA" id="ARBA00004123"/>
    </source>
</evidence>